<keyword evidence="2" id="KW-1185">Reference proteome</keyword>
<dbReference type="PANTHER" id="PTHR33237">
    <property type="entry name" value="F2P16.13 PROTEIN-RELATED"/>
    <property type="match status" value="1"/>
</dbReference>
<dbReference type="AlphaFoldDB" id="A0A9W7MSS4"/>
<name>A0A9W7MSS4_HIBTR</name>
<proteinExistence type="predicted"/>
<dbReference type="Proteomes" id="UP001165190">
    <property type="component" value="Unassembled WGS sequence"/>
</dbReference>
<reference evidence="1" key="1">
    <citation type="submission" date="2023-05" db="EMBL/GenBank/DDBJ databases">
        <title>Genome and transcriptome analyses reveal genes involved in the formation of fine ridges on petal epidermal cells in Hibiscus trionum.</title>
        <authorList>
            <person name="Koshimizu S."/>
            <person name="Masuda S."/>
            <person name="Ishii T."/>
            <person name="Shirasu K."/>
            <person name="Hoshino A."/>
            <person name="Arita M."/>
        </authorList>
    </citation>
    <scope>NUCLEOTIDE SEQUENCE</scope>
    <source>
        <strain evidence="1">Hamamatsu line</strain>
    </source>
</reference>
<evidence type="ECO:0000313" key="2">
    <source>
        <dbReference type="Proteomes" id="UP001165190"/>
    </source>
</evidence>
<dbReference type="EMBL" id="BSYR01000065">
    <property type="protein sequence ID" value="GMJ13689.1"/>
    <property type="molecule type" value="Genomic_DNA"/>
</dbReference>
<dbReference type="OrthoDB" id="674685at2759"/>
<comment type="caution">
    <text evidence="1">The sequence shown here is derived from an EMBL/GenBank/DDBJ whole genome shotgun (WGS) entry which is preliminary data.</text>
</comment>
<accession>A0A9W7MSS4</accession>
<dbReference type="PANTHER" id="PTHR33237:SF31">
    <property type="entry name" value="F2P16.13 PROTEIN"/>
    <property type="match status" value="1"/>
</dbReference>
<sequence>MTQVEDKTGAAISQDSHFSDVFSILVKAMQRGNQQNDVEKGRKSFRKNGFHRIRDGGEADRQWQKAKRGVREMMKGEVWRKMILMRGKCRPLNGSGVIQYDEDGVLIPESHHI</sequence>
<gene>
    <name evidence="1" type="ORF">HRI_005038200</name>
</gene>
<protein>
    <submittedName>
        <fullName evidence="1">Uncharacterized protein</fullName>
    </submittedName>
</protein>
<organism evidence="1 2">
    <name type="scientific">Hibiscus trionum</name>
    <name type="common">Flower of an hour</name>
    <dbReference type="NCBI Taxonomy" id="183268"/>
    <lineage>
        <taxon>Eukaryota</taxon>
        <taxon>Viridiplantae</taxon>
        <taxon>Streptophyta</taxon>
        <taxon>Embryophyta</taxon>
        <taxon>Tracheophyta</taxon>
        <taxon>Spermatophyta</taxon>
        <taxon>Magnoliopsida</taxon>
        <taxon>eudicotyledons</taxon>
        <taxon>Gunneridae</taxon>
        <taxon>Pentapetalae</taxon>
        <taxon>rosids</taxon>
        <taxon>malvids</taxon>
        <taxon>Malvales</taxon>
        <taxon>Malvaceae</taxon>
        <taxon>Malvoideae</taxon>
        <taxon>Hibiscus</taxon>
    </lineage>
</organism>
<evidence type="ECO:0000313" key="1">
    <source>
        <dbReference type="EMBL" id="GMJ13689.1"/>
    </source>
</evidence>